<dbReference type="PANTHER" id="PTHR13166:SF7">
    <property type="entry name" value="LYR MOTIF-CONTAINING PROTEIN 4"/>
    <property type="match status" value="1"/>
</dbReference>
<evidence type="ECO:0000259" key="1">
    <source>
        <dbReference type="Pfam" id="PF05347"/>
    </source>
</evidence>
<dbReference type="Proteomes" id="UP001164746">
    <property type="component" value="Chromosome 8"/>
</dbReference>
<evidence type="ECO:0000313" key="3">
    <source>
        <dbReference type="Proteomes" id="UP001164746"/>
    </source>
</evidence>
<proteinExistence type="predicted"/>
<sequence>MASSRRATLRLYKTLLRECQKLNSYNFRTYALEKAKYEFRANKAVTDVGQMYGEGHLVIENAEYMAHNKT</sequence>
<dbReference type="EMBL" id="CP111019">
    <property type="protein sequence ID" value="WAR12178.1"/>
    <property type="molecule type" value="Genomic_DNA"/>
</dbReference>
<organism evidence="2 3">
    <name type="scientific">Mya arenaria</name>
    <name type="common">Soft-shell clam</name>
    <dbReference type="NCBI Taxonomy" id="6604"/>
    <lineage>
        <taxon>Eukaryota</taxon>
        <taxon>Metazoa</taxon>
        <taxon>Spiralia</taxon>
        <taxon>Lophotrochozoa</taxon>
        <taxon>Mollusca</taxon>
        <taxon>Bivalvia</taxon>
        <taxon>Autobranchia</taxon>
        <taxon>Heteroconchia</taxon>
        <taxon>Euheterodonta</taxon>
        <taxon>Imparidentia</taxon>
        <taxon>Neoheterodontei</taxon>
        <taxon>Myida</taxon>
        <taxon>Myoidea</taxon>
        <taxon>Myidae</taxon>
        <taxon>Mya</taxon>
    </lineage>
</organism>
<dbReference type="Pfam" id="PF05347">
    <property type="entry name" value="Complex1_LYR"/>
    <property type="match status" value="1"/>
</dbReference>
<keyword evidence="3" id="KW-1185">Reference proteome</keyword>
<protein>
    <submittedName>
        <fullName evidence="2">LYRM4-like protein</fullName>
    </submittedName>
</protein>
<feature type="domain" description="Complex 1 LYR protein" evidence="1">
    <location>
        <begin position="7"/>
        <end position="49"/>
    </location>
</feature>
<reference evidence="2" key="1">
    <citation type="submission" date="2022-11" db="EMBL/GenBank/DDBJ databases">
        <title>Centuries of genome instability and evolution in soft-shell clam transmissible cancer (bioRxiv).</title>
        <authorList>
            <person name="Hart S.F.M."/>
            <person name="Yonemitsu M.A."/>
            <person name="Giersch R.M."/>
            <person name="Beal B.F."/>
            <person name="Arriagada G."/>
            <person name="Davis B.W."/>
            <person name="Ostrander E.A."/>
            <person name="Goff S.P."/>
            <person name="Metzger M.J."/>
        </authorList>
    </citation>
    <scope>NUCLEOTIDE SEQUENCE</scope>
    <source>
        <strain evidence="2">MELC-2E11</strain>
        <tissue evidence="2">Siphon/mantle</tissue>
    </source>
</reference>
<gene>
    <name evidence="2" type="ORF">MAR_026358</name>
</gene>
<evidence type="ECO:0000313" key="2">
    <source>
        <dbReference type="EMBL" id="WAR12178.1"/>
    </source>
</evidence>
<name>A0ABY7EQF7_MYAAR</name>
<dbReference type="InterPro" id="IPR051522">
    <property type="entry name" value="ISC_assembly_LYR"/>
</dbReference>
<dbReference type="InterPro" id="IPR008011">
    <property type="entry name" value="Complex1_LYR_dom"/>
</dbReference>
<accession>A0ABY7EQF7</accession>
<dbReference type="PANTHER" id="PTHR13166">
    <property type="entry name" value="PROTEIN C6ORF149"/>
    <property type="match status" value="1"/>
</dbReference>